<dbReference type="Proteomes" id="UP001230220">
    <property type="component" value="Unassembled WGS sequence"/>
</dbReference>
<keyword evidence="1" id="KW-1133">Transmembrane helix</keyword>
<feature type="transmembrane region" description="Helical" evidence="1">
    <location>
        <begin position="37"/>
        <end position="57"/>
    </location>
</feature>
<reference evidence="2 3" key="1">
    <citation type="submission" date="2023-07" db="EMBL/GenBank/DDBJ databases">
        <title>Genomic Encyclopedia of Type Strains, Phase IV (KMG-IV): sequencing the most valuable type-strain genomes for metagenomic binning, comparative biology and taxonomic classification.</title>
        <authorList>
            <person name="Goeker M."/>
        </authorList>
    </citation>
    <scope>NUCLEOTIDE SEQUENCE [LARGE SCALE GENOMIC DNA]</scope>
    <source>
        <strain evidence="2 3">DSM 16784</strain>
    </source>
</reference>
<proteinExistence type="predicted"/>
<keyword evidence="1" id="KW-0812">Transmembrane</keyword>
<comment type="caution">
    <text evidence="2">The sequence shown here is derived from an EMBL/GenBank/DDBJ whole genome shotgun (WGS) entry which is preliminary data.</text>
</comment>
<dbReference type="RefSeq" id="WP_307406590.1">
    <property type="nucleotide sequence ID" value="NZ_JAUSUR010000002.1"/>
</dbReference>
<feature type="transmembrane region" description="Helical" evidence="1">
    <location>
        <begin position="12"/>
        <end position="31"/>
    </location>
</feature>
<keyword evidence="1" id="KW-0472">Membrane</keyword>
<evidence type="ECO:0000313" key="2">
    <source>
        <dbReference type="EMBL" id="MDQ0360575.1"/>
    </source>
</evidence>
<evidence type="ECO:0000313" key="3">
    <source>
        <dbReference type="Proteomes" id="UP001230220"/>
    </source>
</evidence>
<accession>A0ABU0E214</accession>
<sequence length="66" mass="7605">MSTNKWSNLKLISTICALAFIALAYIITQFFNLGELVFLTAFVIIGTIYAIYTTYLWKNVRHKLID</sequence>
<protein>
    <submittedName>
        <fullName evidence="2">4-hydroxybenzoate polyprenyltransferase</fullName>
    </submittedName>
</protein>
<keyword evidence="3" id="KW-1185">Reference proteome</keyword>
<name>A0ABU0E214_9FIRM</name>
<dbReference type="EMBL" id="JAUSUR010000002">
    <property type="protein sequence ID" value="MDQ0360575.1"/>
    <property type="molecule type" value="Genomic_DNA"/>
</dbReference>
<gene>
    <name evidence="2" type="ORF">J2S15_001320</name>
</gene>
<organism evidence="2 3">
    <name type="scientific">Breznakia pachnodae</name>
    <dbReference type="NCBI Taxonomy" id="265178"/>
    <lineage>
        <taxon>Bacteria</taxon>
        <taxon>Bacillati</taxon>
        <taxon>Bacillota</taxon>
        <taxon>Erysipelotrichia</taxon>
        <taxon>Erysipelotrichales</taxon>
        <taxon>Erysipelotrichaceae</taxon>
        <taxon>Breznakia</taxon>
    </lineage>
</organism>
<evidence type="ECO:0000256" key="1">
    <source>
        <dbReference type="SAM" id="Phobius"/>
    </source>
</evidence>